<name>A0A5S3Z6E1_9GAMM</name>
<organism evidence="2 3">
    <name type="scientific">Pseudoalteromonas ruthenica</name>
    <dbReference type="NCBI Taxonomy" id="151081"/>
    <lineage>
        <taxon>Bacteria</taxon>
        <taxon>Pseudomonadati</taxon>
        <taxon>Pseudomonadota</taxon>
        <taxon>Gammaproteobacteria</taxon>
        <taxon>Alteromonadales</taxon>
        <taxon>Pseudoalteromonadaceae</taxon>
        <taxon>Pseudoalteromonas</taxon>
    </lineage>
</organism>
<sequence>MKCAVEKLAIYVPQTAQVKDPAMTDVIASLATINSDIDVSWVKPMQRRRLSLFAKMALSCANMVNTDAHAMPVVFSSRHGDLHKTSDLLEQLVEQQPLSPTQFGLSVHNAVSGLLSILTNNTAAVSAIAGGRSTFSSALIEAYLQLHSGDTERVLLLHVDRALPDIYAQYADEEQVDHCVALVLKKNINGHGYDLQELLDAQPEPSLSALRFAHAATHNQSIDIGKWRWHYAR</sequence>
<reference evidence="3" key="2">
    <citation type="submission" date="2019-06" db="EMBL/GenBank/DDBJ databases">
        <title>Co-occurence of chitin degradation, pigmentation and bioactivity in marine Pseudoalteromonas.</title>
        <authorList>
            <person name="Sonnenschein E.C."/>
            <person name="Bech P.K."/>
        </authorList>
    </citation>
    <scope>NUCLEOTIDE SEQUENCE [LARGE SCALE GENOMIC DNA]</scope>
    <source>
        <strain evidence="3">S2897</strain>
    </source>
</reference>
<evidence type="ECO:0000313" key="3">
    <source>
        <dbReference type="Proteomes" id="UP000305874"/>
    </source>
</evidence>
<dbReference type="Pfam" id="PF13723">
    <property type="entry name" value="Ketoacyl-synt_2"/>
    <property type="match status" value="1"/>
</dbReference>
<evidence type="ECO:0000313" key="2">
    <source>
        <dbReference type="EMBL" id="TMP87096.1"/>
    </source>
</evidence>
<comment type="caution">
    <text evidence="2">The sequence shown here is derived from an EMBL/GenBank/DDBJ whole genome shotgun (WGS) entry which is preliminary data.</text>
</comment>
<dbReference type="AlphaFoldDB" id="A0A5S3Z6E1"/>
<dbReference type="InterPro" id="IPR016039">
    <property type="entry name" value="Thiolase-like"/>
</dbReference>
<dbReference type="Proteomes" id="UP000305874">
    <property type="component" value="Unassembled WGS sequence"/>
</dbReference>
<evidence type="ECO:0000259" key="1">
    <source>
        <dbReference type="Pfam" id="PF13723"/>
    </source>
</evidence>
<reference evidence="2 3" key="1">
    <citation type="submission" date="2017-12" db="EMBL/GenBank/DDBJ databases">
        <authorList>
            <person name="Paulsen S."/>
            <person name="Gram L.K."/>
        </authorList>
    </citation>
    <scope>NUCLEOTIDE SEQUENCE [LARGE SCALE GENOMIC DNA]</scope>
    <source>
        <strain evidence="2 3">S2897</strain>
    </source>
</reference>
<feature type="domain" description="Beta-ketoacyl synthase-like N-terminal" evidence="1">
    <location>
        <begin position="34"/>
        <end position="198"/>
    </location>
</feature>
<dbReference type="EMBL" id="PNCG01000010">
    <property type="protein sequence ID" value="TMP87096.1"/>
    <property type="molecule type" value="Genomic_DNA"/>
</dbReference>
<dbReference type="Gene3D" id="3.40.47.10">
    <property type="match status" value="1"/>
</dbReference>
<proteinExistence type="predicted"/>
<dbReference type="RefSeq" id="WP_138548303.1">
    <property type="nucleotide sequence ID" value="NZ_PNCG01000010.1"/>
</dbReference>
<gene>
    <name evidence="2" type="ORF">CWC05_11585</name>
</gene>
<protein>
    <submittedName>
        <fullName evidence="2">3-oxoacyl-[ACP] synthase</fullName>
    </submittedName>
</protein>
<accession>A0A5S3Z6E1</accession>
<dbReference type="GO" id="GO:0016746">
    <property type="term" value="F:acyltransferase activity"/>
    <property type="evidence" value="ECO:0007669"/>
    <property type="project" value="InterPro"/>
</dbReference>
<dbReference type="InterPro" id="IPR014030">
    <property type="entry name" value="Ketoacyl_synth_N"/>
</dbReference>
<dbReference type="SUPFAM" id="SSF53901">
    <property type="entry name" value="Thiolase-like"/>
    <property type="match status" value="1"/>
</dbReference>